<keyword evidence="2" id="KW-0812">Transmembrane</keyword>
<keyword evidence="2" id="KW-1133">Transmembrane helix</keyword>
<proteinExistence type="predicted"/>
<keyword evidence="5" id="KW-1185">Reference proteome</keyword>
<reference evidence="4" key="3">
    <citation type="submission" date="2023-04" db="EMBL/GenBank/DDBJ databases">
        <authorList>
            <person name="Wang Y."/>
        </authorList>
    </citation>
    <scope>NUCLEOTIDE SEQUENCE</scope>
    <source>
        <strain evidence="4">ZW18</strain>
    </source>
</reference>
<dbReference type="RefSeq" id="WP_013854375.1">
    <property type="nucleotide sequence ID" value="NZ_CP123735.1"/>
</dbReference>
<evidence type="ECO:0000313" key="4">
    <source>
        <dbReference type="EMBL" id="WGO86109.1"/>
    </source>
</evidence>
<evidence type="ECO:0008006" key="7">
    <source>
        <dbReference type="Google" id="ProtNLM"/>
    </source>
</evidence>
<keyword evidence="2" id="KW-0472">Membrane</keyword>
<evidence type="ECO:0000313" key="3">
    <source>
        <dbReference type="EMBL" id="SDA43393.1"/>
    </source>
</evidence>
<feature type="compositionally biased region" description="Low complexity" evidence="1">
    <location>
        <begin position="54"/>
        <end position="65"/>
    </location>
</feature>
<accession>A0AAX3UF41</accession>
<dbReference type="EMBL" id="CP123735">
    <property type="protein sequence ID" value="WGO86109.1"/>
    <property type="molecule type" value="Genomic_DNA"/>
</dbReference>
<evidence type="ECO:0000256" key="2">
    <source>
        <dbReference type="SAM" id="Phobius"/>
    </source>
</evidence>
<dbReference type="PROSITE" id="PS51257">
    <property type="entry name" value="PROKAR_LIPOPROTEIN"/>
    <property type="match status" value="1"/>
</dbReference>
<sequence length="261" mass="29458">MKKKAIIGIVIGIVVIVGCVFLIFNRNQKATVKQGSHQSAMGLTIKKNKRNTRSRNNQNSQPNIQKTTENNDQYSIDEWMLMGYMAYAHDNYVQSRHIKNNAELVDDISEDLNNGDLSAKRNSSNTYTLTNKFGSVDVEVEKDDVKVTNDGETINAKSELKEKFGAYADKIKAMIKNISQGSHVTDNEKSSSATKSKIPQFSIKQLAIFAGFARGDKEWVRDCIKKSNKLDPTNLTGTMCVGYNSKKTAYYKDSILYRWTW</sequence>
<feature type="transmembrane region" description="Helical" evidence="2">
    <location>
        <begin position="6"/>
        <end position="24"/>
    </location>
</feature>
<reference evidence="4" key="2">
    <citation type="journal article" date="2022" name="Food Funct.">
        <title>Lactobacillus kefiranofaciens ZW18 from Kefir enhances the anti-tumor effect of anti-programmed cell death 1 (PD-1) immunotherapy by modulating the gut microbiota.</title>
        <authorList>
            <person name="Zhao J."/>
            <person name="Wang Y."/>
            <person name="Wang J."/>
            <person name="Lv M."/>
            <person name="Zhou C."/>
            <person name="Jia L."/>
            <person name="Geng W."/>
        </authorList>
    </citation>
    <scope>NUCLEOTIDE SEQUENCE</scope>
    <source>
        <strain evidence="4">ZW18</strain>
    </source>
</reference>
<organism evidence="4 6">
    <name type="scientific">Lactobacillus kefiranofaciens</name>
    <dbReference type="NCBI Taxonomy" id="267818"/>
    <lineage>
        <taxon>Bacteria</taxon>
        <taxon>Bacillati</taxon>
        <taxon>Bacillota</taxon>
        <taxon>Bacilli</taxon>
        <taxon>Lactobacillales</taxon>
        <taxon>Lactobacillaceae</taxon>
        <taxon>Lactobacillus</taxon>
    </lineage>
</organism>
<protein>
    <recommendedName>
        <fullName evidence="7">Lipoprotein</fullName>
    </recommendedName>
</protein>
<evidence type="ECO:0000313" key="5">
    <source>
        <dbReference type="Proteomes" id="UP000181860"/>
    </source>
</evidence>
<dbReference type="AlphaFoldDB" id="A0AAX3UF41"/>
<evidence type="ECO:0000313" key="6">
    <source>
        <dbReference type="Proteomes" id="UP001242513"/>
    </source>
</evidence>
<reference evidence="3 5" key="1">
    <citation type="submission" date="2016-10" db="EMBL/GenBank/DDBJ databases">
        <authorList>
            <person name="Varghese N."/>
            <person name="Submissions S."/>
        </authorList>
    </citation>
    <scope>NUCLEOTIDE SEQUENCE [LARGE SCALE GENOMIC DNA]</scope>
    <source>
        <strain evidence="3 5">ATCC 43761</strain>
    </source>
</reference>
<dbReference type="EMBL" id="FMXC01000003">
    <property type="protein sequence ID" value="SDA43393.1"/>
    <property type="molecule type" value="Genomic_DNA"/>
</dbReference>
<feature type="region of interest" description="Disordered" evidence="1">
    <location>
        <begin position="40"/>
        <end position="70"/>
    </location>
</feature>
<evidence type="ECO:0000256" key="1">
    <source>
        <dbReference type="SAM" id="MobiDB-lite"/>
    </source>
</evidence>
<gene>
    <name evidence="4" type="ORF">QEJ78_01045</name>
    <name evidence="3" type="ORF">SAMN02983011_00554</name>
</gene>
<name>A0AAX3UF41_9LACO</name>
<dbReference type="Proteomes" id="UP000181860">
    <property type="component" value="Unassembled WGS sequence"/>
</dbReference>
<dbReference type="Proteomes" id="UP001242513">
    <property type="component" value="Chromosome"/>
</dbReference>